<protein>
    <submittedName>
        <fullName evidence="1">Uncharacterized protein</fullName>
    </submittedName>
</protein>
<dbReference type="EMBL" id="FMZW01000017">
    <property type="protein sequence ID" value="SDD93224.1"/>
    <property type="molecule type" value="Genomic_DNA"/>
</dbReference>
<evidence type="ECO:0000313" key="2">
    <source>
        <dbReference type="Proteomes" id="UP000199245"/>
    </source>
</evidence>
<sequence length="85" mass="9045">MTVRPATTLPGVYPPRQPAAMAAGYCGEVSVESFLRQVKAGTYPPPAIRKGRRQIWLTADLDRAIARPAGSPSAHETAADVEADL</sequence>
<dbReference type="AlphaFoldDB" id="A0A1G6YRU7"/>
<dbReference type="Proteomes" id="UP000199245">
    <property type="component" value="Unassembled WGS sequence"/>
</dbReference>
<accession>A0A1G6YRU7</accession>
<organism evidence="1 2">
    <name type="scientific">Bradyrhizobium brasilense</name>
    <dbReference type="NCBI Taxonomy" id="1419277"/>
    <lineage>
        <taxon>Bacteria</taxon>
        <taxon>Pseudomonadati</taxon>
        <taxon>Pseudomonadota</taxon>
        <taxon>Alphaproteobacteria</taxon>
        <taxon>Hyphomicrobiales</taxon>
        <taxon>Nitrobacteraceae</taxon>
        <taxon>Bradyrhizobium</taxon>
    </lineage>
</organism>
<reference evidence="1 2" key="1">
    <citation type="submission" date="2016-10" db="EMBL/GenBank/DDBJ databases">
        <authorList>
            <person name="de Groot N.N."/>
        </authorList>
    </citation>
    <scope>NUCLEOTIDE SEQUENCE [LARGE SCALE GENOMIC DNA]</scope>
    <source>
        <strain evidence="1 2">R5</strain>
    </source>
</reference>
<proteinExistence type="predicted"/>
<dbReference type="RefSeq" id="WP_092083961.1">
    <property type="nucleotide sequence ID" value="NZ_FMZW01000017.1"/>
</dbReference>
<name>A0A1G6YRU7_9BRAD</name>
<evidence type="ECO:0000313" key="1">
    <source>
        <dbReference type="EMBL" id="SDD93224.1"/>
    </source>
</evidence>
<gene>
    <name evidence="1" type="ORF">SAMN05216337_101777</name>
</gene>